<evidence type="ECO:0000256" key="1">
    <source>
        <dbReference type="SAM" id="Coils"/>
    </source>
</evidence>
<keyword evidence="1" id="KW-0175">Coiled coil</keyword>
<dbReference type="AlphaFoldDB" id="A0A6C0KSL3"/>
<dbReference type="EMBL" id="MN740950">
    <property type="protein sequence ID" value="QHU19424.1"/>
    <property type="molecule type" value="Genomic_DNA"/>
</dbReference>
<reference evidence="2" key="1">
    <citation type="journal article" date="2020" name="Nature">
        <title>Giant virus diversity and host interactions through global metagenomics.</title>
        <authorList>
            <person name="Schulz F."/>
            <person name="Roux S."/>
            <person name="Paez-Espino D."/>
            <person name="Jungbluth S."/>
            <person name="Walsh D.A."/>
            <person name="Denef V.J."/>
            <person name="McMahon K.D."/>
            <person name="Konstantinidis K.T."/>
            <person name="Eloe-Fadrosh E.A."/>
            <person name="Kyrpides N.C."/>
            <person name="Woyke T."/>
        </authorList>
    </citation>
    <scope>NUCLEOTIDE SEQUENCE</scope>
    <source>
        <strain evidence="2">GVMAG-S-3300013014-104</strain>
    </source>
</reference>
<name>A0A6C0KSL3_9ZZZZ</name>
<evidence type="ECO:0000313" key="2">
    <source>
        <dbReference type="EMBL" id="QHU19424.1"/>
    </source>
</evidence>
<feature type="coiled-coil region" evidence="1">
    <location>
        <begin position="115"/>
        <end position="145"/>
    </location>
</feature>
<proteinExistence type="predicted"/>
<organism evidence="2">
    <name type="scientific">viral metagenome</name>
    <dbReference type="NCBI Taxonomy" id="1070528"/>
    <lineage>
        <taxon>unclassified sequences</taxon>
        <taxon>metagenomes</taxon>
        <taxon>organismal metagenomes</taxon>
    </lineage>
</organism>
<protein>
    <submittedName>
        <fullName evidence="2">Uncharacterized protein</fullName>
    </submittedName>
</protein>
<sequence>MLKDDTNKMMKEWIQKDIVQKYNGKKDISEAVEKCLNHIECLGCMDTHKILLESESYFGGTYEEFSCPICTGYKNRLDSHHQIYHSHVNGRQVPYNGGDSKVDYSRVNHLYNIYKQEYEKNDILLEEKKKEAEIKNCKLIAEENEKNKPLWEFMDSKELQKEINSIDINVNINDLINDVSLLLASTAGNLLSLPSFLKGLNVSLKYYWDNESATNSSFYKTKDDKDETIYIKFEYNKKIVNKNGGFGIFRMKGSSNKEYLNIIYFIAKPKNEAAEKICTNLMNKTIQSIIDKINK</sequence>
<accession>A0A6C0KSL3</accession>